<dbReference type="InterPro" id="IPR050410">
    <property type="entry name" value="CCR4/nocturin_mRNA_transcr"/>
</dbReference>
<keyword evidence="2" id="KW-0378">Hydrolase</keyword>
<dbReference type="STRING" id="1852522.SAMN06295960_0842"/>
<keyword evidence="2" id="KW-0269">Exonuclease</keyword>
<dbReference type="CDD" id="cd09083">
    <property type="entry name" value="EEP-1"/>
    <property type="match status" value="1"/>
</dbReference>
<accession>A0A1X7IUQ3</accession>
<dbReference type="Proteomes" id="UP000193834">
    <property type="component" value="Unassembled WGS sequence"/>
</dbReference>
<keyword evidence="2" id="KW-0255">Endonuclease</keyword>
<proteinExistence type="predicted"/>
<keyword evidence="3" id="KW-1185">Reference proteome</keyword>
<organism evidence="2 3">
    <name type="scientific">Paenibacillus aquistagni</name>
    <dbReference type="NCBI Taxonomy" id="1852522"/>
    <lineage>
        <taxon>Bacteria</taxon>
        <taxon>Bacillati</taxon>
        <taxon>Bacillota</taxon>
        <taxon>Bacilli</taxon>
        <taxon>Bacillales</taxon>
        <taxon>Paenibacillaceae</taxon>
        <taxon>Paenibacillus</taxon>
    </lineage>
</organism>
<name>A0A1X7IUQ3_9BACL</name>
<dbReference type="Gene3D" id="3.60.10.10">
    <property type="entry name" value="Endonuclease/exonuclease/phosphatase"/>
    <property type="match status" value="1"/>
</dbReference>
<dbReference type="EMBL" id="FXAZ01000001">
    <property type="protein sequence ID" value="SMG18907.1"/>
    <property type="molecule type" value="Genomic_DNA"/>
</dbReference>
<feature type="domain" description="Endonuclease/exonuclease/phosphatase" evidence="1">
    <location>
        <begin position="14"/>
        <end position="283"/>
    </location>
</feature>
<evidence type="ECO:0000313" key="3">
    <source>
        <dbReference type="Proteomes" id="UP000193834"/>
    </source>
</evidence>
<dbReference type="PANTHER" id="PTHR12121">
    <property type="entry name" value="CARBON CATABOLITE REPRESSOR PROTEIN 4"/>
    <property type="match status" value="1"/>
</dbReference>
<evidence type="ECO:0000259" key="1">
    <source>
        <dbReference type="Pfam" id="PF03372"/>
    </source>
</evidence>
<sequence length="294" mass="33012">MTVKTIALQDIRCMSFNIKNGYDAMEANGWESRKDMVPGMIRMHRADLIGVQEAFYSQIEDMQARLPEYKWVGAGRDDGHKEGEFACIWYLEERLEVLASGSFWLSEEPDTPGSRGWDAACNRVATWARFKDKLTGQSFFHLNTHFDHVGMVAIEESAKLILKRVHEAASDLPIIITGDFNCTSDSSPYRVLTGQQGGEGLPELRLHDAEAKASYHHFGPAFTFQGFDTKSLAAEMFPQYAEKSPQGLEFQSPIDFIFVNDKVAVKTYAILADHRQGTCPSDHFPIIADLAFTS</sequence>
<protein>
    <submittedName>
        <fullName evidence="2">Metal-dependent hydrolase, endonuclease/exonuclease/phosphatase family</fullName>
    </submittedName>
</protein>
<dbReference type="GO" id="GO:0004519">
    <property type="term" value="F:endonuclease activity"/>
    <property type="evidence" value="ECO:0007669"/>
    <property type="project" value="UniProtKB-KW"/>
</dbReference>
<keyword evidence="2" id="KW-0540">Nuclease</keyword>
<dbReference type="AlphaFoldDB" id="A0A1X7IUQ3"/>
<dbReference type="InterPro" id="IPR005135">
    <property type="entry name" value="Endo/exonuclease/phosphatase"/>
</dbReference>
<evidence type="ECO:0000313" key="2">
    <source>
        <dbReference type="EMBL" id="SMG18907.1"/>
    </source>
</evidence>
<gene>
    <name evidence="2" type="ORF">SAMN06295960_0842</name>
</gene>
<dbReference type="SUPFAM" id="SSF56219">
    <property type="entry name" value="DNase I-like"/>
    <property type="match status" value="1"/>
</dbReference>
<dbReference type="PANTHER" id="PTHR12121:SF36">
    <property type="entry name" value="ENDONUCLEASE_EXONUCLEASE_PHOSPHATASE DOMAIN-CONTAINING PROTEIN"/>
    <property type="match status" value="1"/>
</dbReference>
<reference evidence="2 3" key="1">
    <citation type="submission" date="2017-04" db="EMBL/GenBank/DDBJ databases">
        <authorList>
            <person name="Afonso C.L."/>
            <person name="Miller P.J."/>
            <person name="Scott M.A."/>
            <person name="Spackman E."/>
            <person name="Goraichik I."/>
            <person name="Dimitrov K.M."/>
            <person name="Suarez D.L."/>
            <person name="Swayne D.E."/>
        </authorList>
    </citation>
    <scope>NUCLEOTIDE SEQUENCE [LARGE SCALE GENOMIC DNA]</scope>
    <source>
        <strain evidence="2 3">11</strain>
    </source>
</reference>
<dbReference type="RefSeq" id="WP_244903279.1">
    <property type="nucleotide sequence ID" value="NZ_FXAZ01000001.1"/>
</dbReference>
<dbReference type="InterPro" id="IPR036691">
    <property type="entry name" value="Endo/exonu/phosph_ase_sf"/>
</dbReference>
<dbReference type="GO" id="GO:0000175">
    <property type="term" value="F:3'-5'-RNA exonuclease activity"/>
    <property type="evidence" value="ECO:0007669"/>
    <property type="project" value="TreeGrafter"/>
</dbReference>
<dbReference type="Pfam" id="PF03372">
    <property type="entry name" value="Exo_endo_phos"/>
    <property type="match status" value="1"/>
</dbReference>